<accession>A0A4R5N7V0</accession>
<name>A0A4R5N7V0_9LACO</name>
<evidence type="ECO:0000313" key="3">
    <source>
        <dbReference type="Proteomes" id="UP000295681"/>
    </source>
</evidence>
<dbReference type="AlphaFoldDB" id="A0A4R5N7V0"/>
<dbReference type="Proteomes" id="UP000295681">
    <property type="component" value="Unassembled WGS sequence"/>
</dbReference>
<evidence type="ECO:0008006" key="4">
    <source>
        <dbReference type="Google" id="ProtNLM"/>
    </source>
</evidence>
<feature type="transmembrane region" description="Helical" evidence="1">
    <location>
        <begin position="198"/>
        <end position="215"/>
    </location>
</feature>
<keyword evidence="3" id="KW-1185">Reference proteome</keyword>
<feature type="transmembrane region" description="Helical" evidence="1">
    <location>
        <begin position="375"/>
        <end position="391"/>
    </location>
</feature>
<dbReference type="EMBL" id="PUFI01000014">
    <property type="protein sequence ID" value="TDG67955.1"/>
    <property type="molecule type" value="Genomic_DNA"/>
</dbReference>
<feature type="transmembrane region" description="Helical" evidence="1">
    <location>
        <begin position="227"/>
        <end position="247"/>
    </location>
</feature>
<sequence length="587" mass="67738">MFKNLKNKELLFLLVIILVSIVFIFFRVRYDFFSGINDSVFHVSRVFEIRESFLNGHIPGWTNIYSFSHTGQAISGMYPDFTLWPFILVTSWLSPVHQWQLILGLVMIVTWIIHARACYLITKNIKESILLAYVSSFSGVTLLSFHYGQLASGIAYALFPLLIVYCIEILKSTQFNYKLSLYFGITMSLIVYSHVISTIIASTVLIILCVGYLWKNYFDNIGMIVRHLLSAIIIVLILSSPILYRIVYISKSGLLPPIKLPFSEYPYTKDLLDILTTSLVSRWDTYISLSILVLSIYLFSHWYITNKDTRLLLMLSISILILGSQIFPWVFLKDTPIALIQAPTWRFLPWFSVFIILAMAYLLRDNKKVDFTHKLLLILSVITFLSFLGNTERIDKSMLSKPTYMKKTFYTSTKIQSRIKFSNENIEALNGIRAYFDYAPRVAGNNKKNPWQPSKVVMNTYRHIGENNDKKKVFKILPTTNQEIKLKVKDVKRGTLTIPIWNYSSLKYNVKVNGKQVKYSATPHGNIAISLDQNIKSAVISVHHLTPRTYIGLVIFIAVLWGALILIYLINFFRNHFKNNLMRHSAK</sequence>
<organism evidence="2 3">
    <name type="scientific">Leuconostoc fallax</name>
    <dbReference type="NCBI Taxonomy" id="1251"/>
    <lineage>
        <taxon>Bacteria</taxon>
        <taxon>Bacillati</taxon>
        <taxon>Bacillota</taxon>
        <taxon>Bacilli</taxon>
        <taxon>Lactobacillales</taxon>
        <taxon>Lactobacillaceae</taxon>
        <taxon>Leuconostoc</taxon>
    </lineage>
</organism>
<keyword evidence="1" id="KW-1133">Transmembrane helix</keyword>
<feature type="transmembrane region" description="Helical" evidence="1">
    <location>
        <begin position="311"/>
        <end position="332"/>
    </location>
</feature>
<dbReference type="RefSeq" id="WP_133264351.1">
    <property type="nucleotide sequence ID" value="NZ_JAGYGP010000001.1"/>
</dbReference>
<feature type="transmembrane region" description="Helical" evidence="1">
    <location>
        <begin position="12"/>
        <end position="30"/>
    </location>
</feature>
<feature type="transmembrane region" description="Helical" evidence="1">
    <location>
        <begin position="129"/>
        <end position="147"/>
    </location>
</feature>
<feature type="transmembrane region" description="Helical" evidence="1">
    <location>
        <begin position="550"/>
        <end position="573"/>
    </location>
</feature>
<evidence type="ECO:0000256" key="1">
    <source>
        <dbReference type="SAM" id="Phobius"/>
    </source>
</evidence>
<gene>
    <name evidence="2" type="ORF">C5L23_000261</name>
</gene>
<feature type="transmembrane region" description="Helical" evidence="1">
    <location>
        <begin position="285"/>
        <end position="304"/>
    </location>
</feature>
<keyword evidence="1" id="KW-0812">Transmembrane</keyword>
<feature type="transmembrane region" description="Helical" evidence="1">
    <location>
        <begin position="101"/>
        <end position="122"/>
    </location>
</feature>
<dbReference type="STRING" id="907931.GCA_000165675_01111"/>
<comment type="caution">
    <text evidence="2">The sequence shown here is derived from an EMBL/GenBank/DDBJ whole genome shotgun (WGS) entry which is preliminary data.</text>
</comment>
<protein>
    <recommendedName>
        <fullName evidence="4">Membrane protein 6-pyruvoyl-tetrahydropterin synthase-related domain-containing protein</fullName>
    </recommendedName>
</protein>
<feature type="transmembrane region" description="Helical" evidence="1">
    <location>
        <begin position="344"/>
        <end position="363"/>
    </location>
</feature>
<proteinExistence type="predicted"/>
<keyword evidence="1" id="KW-0472">Membrane</keyword>
<reference evidence="2 3" key="1">
    <citation type="journal article" date="2019" name="Appl. Microbiol. Biotechnol.">
        <title>Uncovering carbohydrate metabolism through a genotype-phenotype association study of 56 lactic acid bacteria genomes.</title>
        <authorList>
            <person name="Buron-Moles G."/>
            <person name="Chailyan A."/>
            <person name="Dolejs I."/>
            <person name="Forster J."/>
            <person name="Miks M.H."/>
        </authorList>
    </citation>
    <scope>NUCLEOTIDE SEQUENCE [LARGE SCALE GENOMIC DNA]</scope>
    <source>
        <strain evidence="2 3">ATCC 700006</strain>
    </source>
</reference>
<evidence type="ECO:0000313" key="2">
    <source>
        <dbReference type="EMBL" id="TDG67955.1"/>
    </source>
</evidence>